<evidence type="ECO:0008006" key="3">
    <source>
        <dbReference type="Google" id="ProtNLM"/>
    </source>
</evidence>
<protein>
    <recommendedName>
        <fullName evidence="3">EcsC family protein</fullName>
    </recommendedName>
</protein>
<dbReference type="InterPro" id="IPR024787">
    <property type="entry name" value="EcsC"/>
</dbReference>
<sequence>MTDVRLPRSSVKGAPRMGVRVSLSAMARPYETGPTVTGGVGPVAAVGTVGPSGRLEEKVEPVGVFGWGRNEAVEASDATAAQVRRTRNAGALERAAQHRDGGLSGAATRLVERLLDVGIDGKGPFDSAHEVAASALKRARGDVEQAVKVIVRDHRQLGAVGGFATGLGGFFTMVVALPANVLEFHLLATRMTAATAKVRGYDIDQPEIRSAILLTLTGADSDDLLKKAGLRVPGGRLSALATDRLPAPALMVLNKAVGFRLLGRIGQGTLARLGRAVPIVGGLVGAGIDVYMLNRIGRQAAREFPSVKTFGS</sequence>
<keyword evidence="2" id="KW-1185">Reference proteome</keyword>
<evidence type="ECO:0000313" key="2">
    <source>
        <dbReference type="Proteomes" id="UP001500013"/>
    </source>
</evidence>
<dbReference type="EMBL" id="BAAAPU010000009">
    <property type="protein sequence ID" value="GAA1987224.1"/>
    <property type="molecule type" value="Genomic_DNA"/>
</dbReference>
<gene>
    <name evidence="1" type="ORF">GCM10009817_30930</name>
</gene>
<name>A0ABN2SI82_9MICO</name>
<dbReference type="Pfam" id="PF12787">
    <property type="entry name" value="EcsC"/>
    <property type="match status" value="1"/>
</dbReference>
<reference evidence="1 2" key="1">
    <citation type="journal article" date="2019" name="Int. J. Syst. Evol. Microbiol.">
        <title>The Global Catalogue of Microorganisms (GCM) 10K type strain sequencing project: providing services to taxonomists for standard genome sequencing and annotation.</title>
        <authorList>
            <consortium name="The Broad Institute Genomics Platform"/>
            <consortium name="The Broad Institute Genome Sequencing Center for Infectious Disease"/>
            <person name="Wu L."/>
            <person name="Ma J."/>
        </authorList>
    </citation>
    <scope>NUCLEOTIDE SEQUENCE [LARGE SCALE GENOMIC DNA]</scope>
    <source>
        <strain evidence="1 2">JCM 15628</strain>
    </source>
</reference>
<dbReference type="Proteomes" id="UP001500013">
    <property type="component" value="Unassembled WGS sequence"/>
</dbReference>
<proteinExistence type="predicted"/>
<evidence type="ECO:0000313" key="1">
    <source>
        <dbReference type="EMBL" id="GAA1987224.1"/>
    </source>
</evidence>
<accession>A0ABN2SI82</accession>
<comment type="caution">
    <text evidence="1">The sequence shown here is derived from an EMBL/GenBank/DDBJ whole genome shotgun (WGS) entry which is preliminary data.</text>
</comment>
<organism evidence="1 2">
    <name type="scientific">Terrabacter lapilli</name>
    <dbReference type="NCBI Taxonomy" id="436231"/>
    <lineage>
        <taxon>Bacteria</taxon>
        <taxon>Bacillati</taxon>
        <taxon>Actinomycetota</taxon>
        <taxon>Actinomycetes</taxon>
        <taxon>Micrococcales</taxon>
        <taxon>Intrasporangiaceae</taxon>
        <taxon>Terrabacter</taxon>
    </lineage>
</organism>